<feature type="compositionally biased region" description="Low complexity" evidence="1">
    <location>
        <begin position="71"/>
        <end position="90"/>
    </location>
</feature>
<dbReference type="PANTHER" id="PTHR21650:SF4">
    <property type="entry name" value="MEMBRALIN"/>
    <property type="match status" value="1"/>
</dbReference>
<keyword evidence="4" id="KW-1185">Reference proteome</keyword>
<feature type="transmembrane region" description="Helical" evidence="2">
    <location>
        <begin position="515"/>
        <end position="534"/>
    </location>
</feature>
<dbReference type="GO" id="GO:0034976">
    <property type="term" value="P:response to endoplasmic reticulum stress"/>
    <property type="evidence" value="ECO:0007669"/>
    <property type="project" value="TreeGrafter"/>
</dbReference>
<dbReference type="Pfam" id="PF09746">
    <property type="entry name" value="Membralin"/>
    <property type="match status" value="2"/>
</dbReference>
<accession>A0A8K0KCV1</accession>
<feature type="compositionally biased region" description="Low complexity" evidence="1">
    <location>
        <begin position="274"/>
        <end position="286"/>
    </location>
</feature>
<dbReference type="InterPro" id="IPR019144">
    <property type="entry name" value="Membralin"/>
</dbReference>
<name>A0A8K0KCV1_LADFU</name>
<feature type="compositionally biased region" description="Polar residues" evidence="1">
    <location>
        <begin position="332"/>
        <end position="354"/>
    </location>
</feature>
<proteinExistence type="predicted"/>
<comment type="caution">
    <text evidence="3">The sequence shown here is derived from an EMBL/GenBank/DDBJ whole genome shotgun (WGS) entry which is preliminary data.</text>
</comment>
<keyword evidence="2" id="KW-0472">Membrane</keyword>
<gene>
    <name evidence="3" type="ORF">J437_LFUL012946</name>
</gene>
<sequence>MPQEENGEVGTPTAVFNGRVGGSSPSGPSQSSEGDRGGSEGGLNNGAGEGDNGSARGGEEVPSPPPPPPGGDNMNNNRGRNNNNNNNQNPLINVRDRLFHALFFKAAVAYARTFPRPVRRLLEFVVLLKAIMAFFVLAYIHVAFSRTPIDCLESVRDDWPRDGILRVEILRSNPSNPGNHAPSQVDAEGILKMVANPTEGGSLTDSDGAIVIGESQNVQKTDSWGEGSHPGSRMTQGASRPNVKSGSDEVSSGNDPLSEMLVQLSKNGYVHIEPSTVQESPVTSPSSEEEDDPGERGSGKSAELSDLPKEEGEDTKERNVRNLGAVHIMPSTEYSKSRNSTLTDEGSNAPQLSPTRPWEGPAHAASLETKQFLVDGNQTLDDETRSKEERIIIAPLKTYAAESEKISKTESSESGWPEDEYIVEYSLEYGFLRLSPATRQRLGIPVRVVTLDPGREPCFGDAFSRFLLDQFLGYDDLLMASIKTLAEREDNKGYLRNVVTGEHYRFVSMWMARTSYLAAFFIMLVFTVSISMLLRYSHHQIFVFIGEYSEIYVLLRHIK</sequence>
<dbReference type="Proteomes" id="UP000792457">
    <property type="component" value="Unassembled WGS sequence"/>
</dbReference>
<dbReference type="GO" id="GO:1904294">
    <property type="term" value="P:positive regulation of ERAD pathway"/>
    <property type="evidence" value="ECO:0007669"/>
    <property type="project" value="TreeGrafter"/>
</dbReference>
<dbReference type="PANTHER" id="PTHR21650">
    <property type="entry name" value="MEMBRALIN/KINETOCHORE PROTEIN NUF2"/>
    <property type="match status" value="1"/>
</dbReference>
<reference evidence="3" key="2">
    <citation type="submission" date="2017-10" db="EMBL/GenBank/DDBJ databases">
        <title>Ladona fulva Genome sequencing and assembly.</title>
        <authorList>
            <person name="Murali S."/>
            <person name="Richards S."/>
            <person name="Bandaranaike D."/>
            <person name="Bellair M."/>
            <person name="Blankenburg K."/>
            <person name="Chao H."/>
            <person name="Dinh H."/>
            <person name="Doddapaneni H."/>
            <person name="Dugan-Rocha S."/>
            <person name="Elkadiri S."/>
            <person name="Gnanaolivu R."/>
            <person name="Hernandez B."/>
            <person name="Skinner E."/>
            <person name="Javaid M."/>
            <person name="Lee S."/>
            <person name="Li M."/>
            <person name="Ming W."/>
            <person name="Munidasa M."/>
            <person name="Muniz J."/>
            <person name="Nguyen L."/>
            <person name="Hughes D."/>
            <person name="Osuji N."/>
            <person name="Pu L.-L."/>
            <person name="Puazo M."/>
            <person name="Qu C."/>
            <person name="Quiroz J."/>
            <person name="Raj R."/>
            <person name="Weissenberger G."/>
            <person name="Xin Y."/>
            <person name="Zou X."/>
            <person name="Han Y."/>
            <person name="Worley K."/>
            <person name="Muzny D."/>
            <person name="Gibbs R."/>
        </authorList>
    </citation>
    <scope>NUCLEOTIDE SEQUENCE</scope>
    <source>
        <strain evidence="3">Sampled in the wild</strain>
    </source>
</reference>
<feature type="transmembrane region" description="Helical" evidence="2">
    <location>
        <begin position="121"/>
        <end position="144"/>
    </location>
</feature>
<feature type="compositionally biased region" description="Polar residues" evidence="1">
    <location>
        <begin position="233"/>
        <end position="255"/>
    </location>
</feature>
<dbReference type="EMBL" id="KZ308632">
    <property type="protein sequence ID" value="KAG8232570.1"/>
    <property type="molecule type" value="Genomic_DNA"/>
</dbReference>
<dbReference type="GO" id="GO:0005783">
    <property type="term" value="C:endoplasmic reticulum"/>
    <property type="evidence" value="ECO:0007669"/>
    <property type="project" value="TreeGrafter"/>
</dbReference>
<feature type="compositionally biased region" description="Low complexity" evidence="1">
    <location>
        <begin position="22"/>
        <end position="32"/>
    </location>
</feature>
<feature type="compositionally biased region" description="Gly residues" evidence="1">
    <location>
        <begin position="39"/>
        <end position="51"/>
    </location>
</feature>
<evidence type="ECO:0000256" key="1">
    <source>
        <dbReference type="SAM" id="MobiDB-lite"/>
    </source>
</evidence>
<evidence type="ECO:0000313" key="4">
    <source>
        <dbReference type="Proteomes" id="UP000792457"/>
    </source>
</evidence>
<keyword evidence="2" id="KW-1133">Transmembrane helix</keyword>
<feature type="region of interest" description="Disordered" evidence="1">
    <location>
        <begin position="216"/>
        <end position="255"/>
    </location>
</feature>
<feature type="region of interest" description="Disordered" evidence="1">
    <location>
        <begin position="274"/>
        <end position="361"/>
    </location>
</feature>
<dbReference type="OrthoDB" id="6779347at2759"/>
<dbReference type="AlphaFoldDB" id="A0A8K0KCV1"/>
<evidence type="ECO:0000256" key="2">
    <source>
        <dbReference type="SAM" id="Phobius"/>
    </source>
</evidence>
<evidence type="ECO:0000313" key="3">
    <source>
        <dbReference type="EMBL" id="KAG8232570.1"/>
    </source>
</evidence>
<feature type="compositionally biased region" description="Basic and acidic residues" evidence="1">
    <location>
        <begin position="306"/>
        <end position="320"/>
    </location>
</feature>
<feature type="region of interest" description="Disordered" evidence="1">
    <location>
        <begin position="1"/>
        <end position="90"/>
    </location>
</feature>
<protein>
    <recommendedName>
        <fullName evidence="5">Membralin</fullName>
    </recommendedName>
</protein>
<keyword evidence="2" id="KW-0812">Transmembrane</keyword>
<feature type="non-terminal residue" evidence="3">
    <location>
        <position position="1"/>
    </location>
</feature>
<evidence type="ECO:0008006" key="5">
    <source>
        <dbReference type="Google" id="ProtNLM"/>
    </source>
</evidence>
<reference evidence="3" key="1">
    <citation type="submission" date="2013-04" db="EMBL/GenBank/DDBJ databases">
        <authorList>
            <person name="Qu J."/>
            <person name="Murali S.C."/>
            <person name="Bandaranaike D."/>
            <person name="Bellair M."/>
            <person name="Blankenburg K."/>
            <person name="Chao H."/>
            <person name="Dinh H."/>
            <person name="Doddapaneni H."/>
            <person name="Downs B."/>
            <person name="Dugan-Rocha S."/>
            <person name="Elkadiri S."/>
            <person name="Gnanaolivu R.D."/>
            <person name="Hernandez B."/>
            <person name="Javaid M."/>
            <person name="Jayaseelan J.C."/>
            <person name="Lee S."/>
            <person name="Li M."/>
            <person name="Ming W."/>
            <person name="Munidasa M."/>
            <person name="Muniz J."/>
            <person name="Nguyen L."/>
            <person name="Ongeri F."/>
            <person name="Osuji N."/>
            <person name="Pu L.-L."/>
            <person name="Puazo M."/>
            <person name="Qu C."/>
            <person name="Quiroz J."/>
            <person name="Raj R."/>
            <person name="Weissenberger G."/>
            <person name="Xin Y."/>
            <person name="Zou X."/>
            <person name="Han Y."/>
            <person name="Richards S."/>
            <person name="Worley K."/>
            <person name="Muzny D."/>
            <person name="Gibbs R."/>
        </authorList>
    </citation>
    <scope>NUCLEOTIDE SEQUENCE</scope>
    <source>
        <strain evidence="3">Sampled in the wild</strain>
    </source>
</reference>
<organism evidence="3 4">
    <name type="scientific">Ladona fulva</name>
    <name type="common">Scarce chaser dragonfly</name>
    <name type="synonym">Libellula fulva</name>
    <dbReference type="NCBI Taxonomy" id="123851"/>
    <lineage>
        <taxon>Eukaryota</taxon>
        <taxon>Metazoa</taxon>
        <taxon>Ecdysozoa</taxon>
        <taxon>Arthropoda</taxon>
        <taxon>Hexapoda</taxon>
        <taxon>Insecta</taxon>
        <taxon>Pterygota</taxon>
        <taxon>Palaeoptera</taxon>
        <taxon>Odonata</taxon>
        <taxon>Epiprocta</taxon>
        <taxon>Anisoptera</taxon>
        <taxon>Libelluloidea</taxon>
        <taxon>Libellulidae</taxon>
        <taxon>Ladona</taxon>
    </lineage>
</organism>